<keyword evidence="4" id="KW-0964">Secreted</keyword>
<sequence>MVDVREMYVMEELYLLPGVYRPATDPMLFIAEGTTLTSITSSHGAGATVLDCEYRSQGLVIESTHTAFSNLTIRNCRGLSDSNADLPAPFNFYVEGHSQLQGSGGAVLVLKGRLQMAHCIIEGGRASAYGGGLAVVGAADAGTVSLKDVLFSNNQGVCGGGALATLCEADTESTSTVIITQSIFRHNLAKAGGAVYATCSLLSVNHSRFEYNSAESLGGAIFSDTEQSVGVSDSIFEHNIASHRLISAAESCPGEQLEWFIGATLHTLDRRSSTRGGAIALLLASLHVSTSRFINCSAELGGALSIMGATPESSMGRREHYIEIESCMLQRNTAGFAGGAVWILDTPTAAPIRMQHVRCADNTAVTGACLSLEGTGVLRVLDTALARNQASTAGGGIAIIGYVSVELSRLRFISNSAGAHGGALSCDGAGLVQNRASWYNNNTAGTGGRGGALSFSDVCSGDLEEIDLTDNAAGKFGGALYSSVLGDRSSLRLHKARFVRNRAKYMGGAMFTEQQRDSMMLVEVSFLENHVEQGGGGAVVSQTVLPCINCTVSGNVAHFAEDFMTTELHLIMLGPYNGSDFHAISGAAMPPFDMQLLDEYDTLIQVGQSEHACDTVMSTEADAAQIEGNVECIQEGVAMFDELKLFALPATSINISITAYAVLPGNLQQVSSAANFTVMLEPCQDSEGLSQDLLVCEVCHTKHGYATSPSERCVLCKEDQTVDGFQCKDQTILTIQTIIIITAISLSTIPCIAALFSLIRANVTQRNLRREEMGRTLDELKFKQREDLIVRSNHTFINHHLKSKFAAVCSALELVLPLRKPDQYDIMAEDDSSDPNISILMSCRKELMDGFEVCNNAQLCEQVMQGMYAVDTVPCNVEALFRGAFQDKLEIHVDTVETWIEIDPSLIQSLIHLAYNDIMRYPGAIPILRLKIVELDDDVMQLHMLLYRTVVQTSEGTMSHVVANLEKMSEDVASLMMQQTCRAMVARLSGEFEFELSDEHIRCNFVACGLRSLPTYALEAAPPHGFSIPVLMNGEWRDDYFQEDQEVDEQIRSADVFIDIDHIKNAAQIQSPTFLDEEPEQTTGLRYAVCEDNRLTLTVLKKFVLKTLRGTLPIPMTPMPTFALQ</sequence>
<keyword evidence="5" id="KW-0732">Signal</keyword>
<evidence type="ECO:0000313" key="10">
    <source>
        <dbReference type="Proteomes" id="UP001190700"/>
    </source>
</evidence>
<evidence type="ECO:0000256" key="1">
    <source>
        <dbReference type="ARBA" id="ARBA00004196"/>
    </source>
</evidence>
<evidence type="ECO:0000256" key="4">
    <source>
        <dbReference type="ARBA" id="ARBA00022525"/>
    </source>
</evidence>
<proteinExistence type="predicted"/>
<dbReference type="InterPro" id="IPR011050">
    <property type="entry name" value="Pectin_lyase_fold/virulence"/>
</dbReference>
<dbReference type="AlphaFoldDB" id="A0AAE0BFU6"/>
<dbReference type="SUPFAM" id="SSF51126">
    <property type="entry name" value="Pectin lyase-like"/>
    <property type="match status" value="2"/>
</dbReference>
<dbReference type="InterPro" id="IPR012334">
    <property type="entry name" value="Pectin_lyas_fold"/>
</dbReference>
<evidence type="ECO:0000313" key="9">
    <source>
        <dbReference type="EMBL" id="KAK3235756.1"/>
    </source>
</evidence>
<dbReference type="Proteomes" id="UP001190700">
    <property type="component" value="Unassembled WGS sequence"/>
</dbReference>
<keyword evidence="7" id="KW-0998">Cell outer membrane</keyword>
<protein>
    <submittedName>
        <fullName evidence="9">Uncharacterized protein</fullName>
    </submittedName>
</protein>
<accession>A0AAE0BFU6</accession>
<keyword evidence="8" id="KW-1133">Transmembrane helix</keyword>
<evidence type="ECO:0000256" key="6">
    <source>
        <dbReference type="ARBA" id="ARBA00023136"/>
    </source>
</evidence>
<dbReference type="Gene3D" id="2.160.20.10">
    <property type="entry name" value="Single-stranded right-handed beta-helix, Pectin lyase-like"/>
    <property type="match status" value="1"/>
</dbReference>
<dbReference type="PANTHER" id="PTHR11319:SF35">
    <property type="entry name" value="OUTER MEMBRANE PROTEIN PMPC-RELATED"/>
    <property type="match status" value="1"/>
</dbReference>
<organism evidence="9 10">
    <name type="scientific">Cymbomonas tetramitiformis</name>
    <dbReference type="NCBI Taxonomy" id="36881"/>
    <lineage>
        <taxon>Eukaryota</taxon>
        <taxon>Viridiplantae</taxon>
        <taxon>Chlorophyta</taxon>
        <taxon>Pyramimonadophyceae</taxon>
        <taxon>Pyramimonadales</taxon>
        <taxon>Pyramimonadaceae</taxon>
        <taxon>Cymbomonas</taxon>
    </lineage>
</organism>
<keyword evidence="8" id="KW-0812">Transmembrane</keyword>
<comment type="caution">
    <text evidence="9">The sequence shown here is derived from an EMBL/GenBank/DDBJ whole genome shotgun (WGS) entry which is preliminary data.</text>
</comment>
<name>A0AAE0BFU6_9CHLO</name>
<keyword evidence="10" id="KW-1185">Reference proteome</keyword>
<evidence type="ECO:0000256" key="5">
    <source>
        <dbReference type="ARBA" id="ARBA00022729"/>
    </source>
</evidence>
<evidence type="ECO:0000256" key="3">
    <source>
        <dbReference type="ARBA" id="ARBA00004613"/>
    </source>
</evidence>
<keyword evidence="6 8" id="KW-0472">Membrane</keyword>
<evidence type="ECO:0000256" key="2">
    <source>
        <dbReference type="ARBA" id="ARBA00004442"/>
    </source>
</evidence>
<dbReference type="EMBL" id="LGRX02035222">
    <property type="protein sequence ID" value="KAK3235756.1"/>
    <property type="molecule type" value="Genomic_DNA"/>
</dbReference>
<dbReference type="PANTHER" id="PTHR11319">
    <property type="entry name" value="G PROTEIN-COUPLED RECEPTOR-RELATED"/>
    <property type="match status" value="1"/>
</dbReference>
<dbReference type="NCBIfam" id="TIGR01376">
    <property type="entry name" value="POMP_repeat"/>
    <property type="match status" value="1"/>
</dbReference>
<evidence type="ECO:0000256" key="7">
    <source>
        <dbReference type="ARBA" id="ARBA00023237"/>
    </source>
</evidence>
<dbReference type="InterPro" id="IPR003368">
    <property type="entry name" value="POMP_repeat"/>
</dbReference>
<evidence type="ECO:0000256" key="8">
    <source>
        <dbReference type="SAM" id="Phobius"/>
    </source>
</evidence>
<reference evidence="9 10" key="1">
    <citation type="journal article" date="2015" name="Genome Biol. Evol.">
        <title>Comparative Genomics of a Bacterivorous Green Alga Reveals Evolutionary Causalities and Consequences of Phago-Mixotrophic Mode of Nutrition.</title>
        <authorList>
            <person name="Burns J.A."/>
            <person name="Paasch A."/>
            <person name="Narechania A."/>
            <person name="Kim E."/>
        </authorList>
    </citation>
    <scope>NUCLEOTIDE SEQUENCE [LARGE SCALE GENOMIC DNA]</scope>
    <source>
        <strain evidence="9 10">PLY_AMNH</strain>
    </source>
</reference>
<gene>
    <name evidence="9" type="ORF">CYMTET_54064</name>
</gene>
<feature type="transmembrane region" description="Helical" evidence="8">
    <location>
        <begin position="738"/>
        <end position="759"/>
    </location>
</feature>
<comment type="subcellular location">
    <subcellularLocation>
        <location evidence="1">Cell envelope</location>
    </subcellularLocation>
    <subcellularLocation>
        <location evidence="2">Cell outer membrane</location>
    </subcellularLocation>
    <subcellularLocation>
        <location evidence="3">Secreted</location>
    </subcellularLocation>
</comment>
<dbReference type="GO" id="GO:0005576">
    <property type="term" value="C:extracellular region"/>
    <property type="evidence" value="ECO:0007669"/>
    <property type="project" value="UniProtKB-SubCell"/>
</dbReference>